<comment type="similarity">
    <text evidence="3">Belongs to the HARBI1 family.</text>
</comment>
<comment type="caution">
    <text evidence="9">The sequence shown here is derived from an EMBL/GenBank/DDBJ whole genome shotgun (WGS) entry which is preliminary data.</text>
</comment>
<proteinExistence type="inferred from homology"/>
<dbReference type="GO" id="GO:0016787">
    <property type="term" value="F:hydrolase activity"/>
    <property type="evidence" value="ECO:0007669"/>
    <property type="project" value="UniProtKB-KW"/>
</dbReference>
<keyword evidence="4" id="KW-0540">Nuclease</keyword>
<accession>A0AAV8VMZ1</accession>
<dbReference type="GO" id="GO:0046872">
    <property type="term" value="F:metal ion binding"/>
    <property type="evidence" value="ECO:0007669"/>
    <property type="project" value="UniProtKB-KW"/>
</dbReference>
<evidence type="ECO:0000256" key="1">
    <source>
        <dbReference type="ARBA" id="ARBA00001968"/>
    </source>
</evidence>
<evidence type="ECO:0000313" key="9">
    <source>
        <dbReference type="EMBL" id="KAJ8915693.1"/>
    </source>
</evidence>
<dbReference type="GO" id="GO:0004518">
    <property type="term" value="F:nuclease activity"/>
    <property type="evidence" value="ECO:0007669"/>
    <property type="project" value="UniProtKB-KW"/>
</dbReference>
<sequence length="293" mass="34048">MLPIFDNLLGLRARQNQDLRRERRILRENSDPFDLPENRFIELYRLNKDSVHNLIRMLRPHLHTPAYAWGITCEAKIFTALRFYATGCYQRAIGEQYQLGLSQTSVHRCVHELICDPNLCILNVNANFPGSTHDSFIWRQSRIKQFLHGRYINGMRNVWLIGDSGYPLEQYLMTPFADAAEGSPEFRYNGHHARARNCIERCIGVLKMRLRCILKERTARYSPQFIGRLFNTCAVLHNICVNAHVPLMGEALDPVAENINVNNHIGNHVPHEINDLNEARQIRQNIVTRYFQG</sequence>
<dbReference type="InterPro" id="IPR045249">
    <property type="entry name" value="HARBI1-like"/>
</dbReference>
<keyword evidence="7" id="KW-0539">Nucleus</keyword>
<comment type="cofactor">
    <cofactor evidence="1">
        <name>a divalent metal cation</name>
        <dbReference type="ChEBI" id="CHEBI:60240"/>
    </cofactor>
</comment>
<evidence type="ECO:0000256" key="4">
    <source>
        <dbReference type="ARBA" id="ARBA00022722"/>
    </source>
</evidence>
<dbReference type="PANTHER" id="PTHR22930">
    <property type="match status" value="1"/>
</dbReference>
<dbReference type="GO" id="GO:0005634">
    <property type="term" value="C:nucleus"/>
    <property type="evidence" value="ECO:0007669"/>
    <property type="project" value="UniProtKB-SubCell"/>
</dbReference>
<protein>
    <recommendedName>
        <fullName evidence="8">DDE Tnp4 domain-containing protein</fullName>
    </recommendedName>
</protein>
<evidence type="ECO:0000313" key="10">
    <source>
        <dbReference type="Proteomes" id="UP001159042"/>
    </source>
</evidence>
<name>A0AAV8VMZ1_9CUCU</name>
<comment type="subcellular location">
    <subcellularLocation>
        <location evidence="2">Nucleus</location>
    </subcellularLocation>
</comment>
<reference evidence="9 10" key="1">
    <citation type="journal article" date="2023" name="Insect Mol. Biol.">
        <title>Genome sequencing provides insights into the evolution of gene families encoding plant cell wall-degrading enzymes in longhorned beetles.</title>
        <authorList>
            <person name="Shin N.R."/>
            <person name="Okamura Y."/>
            <person name="Kirsch R."/>
            <person name="Pauchet Y."/>
        </authorList>
    </citation>
    <scope>NUCLEOTIDE SEQUENCE [LARGE SCALE GENOMIC DNA]</scope>
    <source>
        <strain evidence="9">EAD_L_NR</strain>
    </source>
</reference>
<evidence type="ECO:0000256" key="3">
    <source>
        <dbReference type="ARBA" id="ARBA00006958"/>
    </source>
</evidence>
<keyword evidence="10" id="KW-1185">Reference proteome</keyword>
<dbReference type="AlphaFoldDB" id="A0AAV8VMZ1"/>
<evidence type="ECO:0000256" key="7">
    <source>
        <dbReference type="ARBA" id="ARBA00023242"/>
    </source>
</evidence>
<evidence type="ECO:0000256" key="5">
    <source>
        <dbReference type="ARBA" id="ARBA00022723"/>
    </source>
</evidence>
<dbReference type="Pfam" id="PF13359">
    <property type="entry name" value="DDE_Tnp_4"/>
    <property type="match status" value="1"/>
</dbReference>
<dbReference type="PANTHER" id="PTHR22930:SF85">
    <property type="entry name" value="GH03217P-RELATED"/>
    <property type="match status" value="1"/>
</dbReference>
<feature type="domain" description="DDE Tnp4" evidence="8">
    <location>
        <begin position="113"/>
        <end position="238"/>
    </location>
</feature>
<dbReference type="EMBL" id="JANEYG010000050">
    <property type="protein sequence ID" value="KAJ8915693.1"/>
    <property type="molecule type" value="Genomic_DNA"/>
</dbReference>
<dbReference type="Proteomes" id="UP001159042">
    <property type="component" value="Unassembled WGS sequence"/>
</dbReference>
<keyword evidence="5" id="KW-0479">Metal-binding</keyword>
<gene>
    <name evidence="9" type="ORF">NQ315_000627</name>
</gene>
<keyword evidence="6" id="KW-0378">Hydrolase</keyword>
<evidence type="ECO:0000256" key="6">
    <source>
        <dbReference type="ARBA" id="ARBA00022801"/>
    </source>
</evidence>
<evidence type="ECO:0000256" key="2">
    <source>
        <dbReference type="ARBA" id="ARBA00004123"/>
    </source>
</evidence>
<organism evidence="9 10">
    <name type="scientific">Exocentrus adspersus</name>
    <dbReference type="NCBI Taxonomy" id="1586481"/>
    <lineage>
        <taxon>Eukaryota</taxon>
        <taxon>Metazoa</taxon>
        <taxon>Ecdysozoa</taxon>
        <taxon>Arthropoda</taxon>
        <taxon>Hexapoda</taxon>
        <taxon>Insecta</taxon>
        <taxon>Pterygota</taxon>
        <taxon>Neoptera</taxon>
        <taxon>Endopterygota</taxon>
        <taxon>Coleoptera</taxon>
        <taxon>Polyphaga</taxon>
        <taxon>Cucujiformia</taxon>
        <taxon>Chrysomeloidea</taxon>
        <taxon>Cerambycidae</taxon>
        <taxon>Lamiinae</taxon>
        <taxon>Acanthocinini</taxon>
        <taxon>Exocentrus</taxon>
    </lineage>
</organism>
<dbReference type="InterPro" id="IPR027806">
    <property type="entry name" value="HARBI1_dom"/>
</dbReference>
<evidence type="ECO:0000259" key="8">
    <source>
        <dbReference type="Pfam" id="PF13359"/>
    </source>
</evidence>